<organism evidence="6 7">
    <name type="scientific">Hypocrea virens (strain Gv29-8 / FGSC 10586)</name>
    <name type="common">Gliocladium virens</name>
    <name type="synonym">Trichoderma virens</name>
    <dbReference type="NCBI Taxonomy" id="413071"/>
    <lineage>
        <taxon>Eukaryota</taxon>
        <taxon>Fungi</taxon>
        <taxon>Dikarya</taxon>
        <taxon>Ascomycota</taxon>
        <taxon>Pezizomycotina</taxon>
        <taxon>Sordariomycetes</taxon>
        <taxon>Hypocreomycetidae</taxon>
        <taxon>Hypocreales</taxon>
        <taxon>Hypocreaceae</taxon>
        <taxon>Trichoderma</taxon>
    </lineage>
</organism>
<dbReference type="SUPFAM" id="SSF144232">
    <property type="entry name" value="HIT/MYND zinc finger-like"/>
    <property type="match status" value="1"/>
</dbReference>
<dbReference type="GO" id="GO:0008270">
    <property type="term" value="F:zinc ion binding"/>
    <property type="evidence" value="ECO:0007669"/>
    <property type="project" value="UniProtKB-KW"/>
</dbReference>
<dbReference type="RefSeq" id="XP_013959752.1">
    <property type="nucleotide sequence ID" value="XM_014104277.1"/>
</dbReference>
<dbReference type="InterPro" id="IPR027974">
    <property type="entry name" value="DUF4470"/>
</dbReference>
<dbReference type="AlphaFoldDB" id="G9MJ84"/>
<evidence type="ECO:0000256" key="3">
    <source>
        <dbReference type="ARBA" id="ARBA00022833"/>
    </source>
</evidence>
<dbReference type="OMA" id="HKLDCKS"/>
<keyword evidence="1" id="KW-0479">Metal-binding</keyword>
<dbReference type="InParanoid" id="G9MJ84"/>
<keyword evidence="3" id="KW-0862">Zinc</keyword>
<evidence type="ECO:0000313" key="6">
    <source>
        <dbReference type="EMBL" id="EHK25547.1"/>
    </source>
</evidence>
<sequence>MATQQSICANWSANSTGCKKFGNYTCKGCYLVVYCGSDCQKSHWASHKIDCKSSLGNETWRPQWNLENRNPPFLFEMRNLVPSFHGNKSLWGNIPAIDVLQLGSNEGGDYEKRLNLLFAASGDLRNVVKTIAQMPGSYNKPMDVVINDSDFDVVARNAIILLIALVADNIDEAADCMIHVWYSALIRKSDLDMLQQKVLPLVESICEKIKDKNSSSLLGKTWRFGQRSLRLVLPKASWDRLLAFLNIPKGLTAEQASRVRMAITLDESKKDNLDLHLIFQTPSRRIAKHRFRQDGLLLPFGASRHEFQEPNPTLFQVPDVWPMPDCADPLQGWSLKDVEDTPSGPATADIYGKLFNHIRSMLRAFLLRLSDMQVSFRLFCEKFSLLPMHLECGSFNRIEVSNMADNLHAGMHTTAYRMGPLLQAPHVNPHATLITLFREAIRETMTMQDRIMDMYTYRPETKLIREYFSYIGAYAAGYNPDAAPLSDPKAIKWTYAQANVANYDPIFDRFMNNFRFSQVEQLFGVTMKRKNTVIEKWPFKMKLQYGQPGALEELIQLTDEVVLAKERYVEWRRF</sequence>
<dbReference type="PROSITE" id="PS50865">
    <property type="entry name" value="ZF_MYND_2"/>
    <property type="match status" value="1"/>
</dbReference>
<gene>
    <name evidence="6" type="ORF">TRIVIDRAFT_31960</name>
</gene>
<dbReference type="InterPro" id="IPR002893">
    <property type="entry name" value="Znf_MYND"/>
</dbReference>
<feature type="domain" description="MYND-type" evidence="5">
    <location>
        <begin position="5"/>
        <end position="51"/>
    </location>
</feature>
<evidence type="ECO:0000256" key="2">
    <source>
        <dbReference type="ARBA" id="ARBA00022771"/>
    </source>
</evidence>
<accession>G9MJ84</accession>
<proteinExistence type="predicted"/>
<dbReference type="HOGENOM" id="CLU_018400_3_0_1"/>
<dbReference type="VEuPathDB" id="FungiDB:TRIVIDRAFT_31960"/>
<dbReference type="Pfam" id="PF14737">
    <property type="entry name" value="DUF4470"/>
    <property type="match status" value="1"/>
</dbReference>
<evidence type="ECO:0000256" key="1">
    <source>
        <dbReference type="ARBA" id="ARBA00022723"/>
    </source>
</evidence>
<keyword evidence="2 4" id="KW-0863">Zinc-finger</keyword>
<dbReference type="Proteomes" id="UP000007115">
    <property type="component" value="Unassembled WGS sequence"/>
</dbReference>
<reference evidence="6 7" key="1">
    <citation type="journal article" date="2011" name="Genome Biol.">
        <title>Comparative genome sequence analysis underscores mycoparasitism as the ancestral life style of Trichoderma.</title>
        <authorList>
            <person name="Kubicek C.P."/>
            <person name="Herrera-Estrella A."/>
            <person name="Seidl-Seiboth V."/>
            <person name="Martinez D.A."/>
            <person name="Druzhinina I.S."/>
            <person name="Thon M."/>
            <person name="Zeilinger S."/>
            <person name="Casas-Flores S."/>
            <person name="Horwitz B.A."/>
            <person name="Mukherjee P.K."/>
            <person name="Mukherjee M."/>
            <person name="Kredics L."/>
            <person name="Alcaraz L.D."/>
            <person name="Aerts A."/>
            <person name="Antal Z."/>
            <person name="Atanasova L."/>
            <person name="Cervantes-Badillo M.G."/>
            <person name="Challacombe J."/>
            <person name="Chertkov O."/>
            <person name="McCluskey K."/>
            <person name="Coulpier F."/>
            <person name="Deshpande N."/>
            <person name="von Doehren H."/>
            <person name="Ebbole D.J."/>
            <person name="Esquivel-Naranjo E.U."/>
            <person name="Fekete E."/>
            <person name="Flipphi M."/>
            <person name="Glaser F."/>
            <person name="Gomez-Rodriguez E.Y."/>
            <person name="Gruber S."/>
            <person name="Han C."/>
            <person name="Henrissat B."/>
            <person name="Hermosa R."/>
            <person name="Hernandez-Onate M."/>
            <person name="Karaffa L."/>
            <person name="Kosti I."/>
            <person name="Le Crom S."/>
            <person name="Lindquist E."/>
            <person name="Lucas S."/>
            <person name="Luebeck M."/>
            <person name="Luebeck P.S."/>
            <person name="Margeot A."/>
            <person name="Metz B."/>
            <person name="Misra M."/>
            <person name="Nevalainen H."/>
            <person name="Omann M."/>
            <person name="Packer N."/>
            <person name="Perrone G."/>
            <person name="Uresti-Rivera E.E."/>
            <person name="Salamov A."/>
            <person name="Schmoll M."/>
            <person name="Seiboth B."/>
            <person name="Shapiro H."/>
            <person name="Sukno S."/>
            <person name="Tamayo-Ramos J.A."/>
            <person name="Tisch D."/>
            <person name="Wiest A."/>
            <person name="Wilkinson H.H."/>
            <person name="Zhang M."/>
            <person name="Coutinho P.M."/>
            <person name="Kenerley C.M."/>
            <person name="Monte E."/>
            <person name="Baker S.E."/>
            <person name="Grigoriev I.V."/>
        </authorList>
    </citation>
    <scope>NUCLEOTIDE SEQUENCE [LARGE SCALE GENOMIC DNA]</scope>
    <source>
        <strain evidence="7">Gv29-8 / FGSC 10586</strain>
    </source>
</reference>
<evidence type="ECO:0000256" key="4">
    <source>
        <dbReference type="PROSITE-ProRule" id="PRU00134"/>
    </source>
</evidence>
<keyword evidence="7" id="KW-1185">Reference proteome</keyword>
<evidence type="ECO:0000313" key="7">
    <source>
        <dbReference type="Proteomes" id="UP000007115"/>
    </source>
</evidence>
<dbReference type="eggNOG" id="ENOG502S2D3">
    <property type="taxonomic scope" value="Eukaryota"/>
</dbReference>
<comment type="caution">
    <text evidence="6">The sequence shown here is derived from an EMBL/GenBank/DDBJ whole genome shotgun (WGS) entry which is preliminary data.</text>
</comment>
<dbReference type="Pfam" id="PF01753">
    <property type="entry name" value="zf-MYND"/>
    <property type="match status" value="1"/>
</dbReference>
<name>G9MJ84_HYPVG</name>
<evidence type="ECO:0000259" key="5">
    <source>
        <dbReference type="PROSITE" id="PS50865"/>
    </source>
</evidence>
<dbReference type="OrthoDB" id="5282002at2759"/>
<dbReference type="EMBL" id="ABDF02000003">
    <property type="protein sequence ID" value="EHK25547.1"/>
    <property type="molecule type" value="Genomic_DNA"/>
</dbReference>
<dbReference type="Gene3D" id="6.10.140.2220">
    <property type="match status" value="1"/>
</dbReference>
<dbReference type="GeneID" id="25793054"/>
<protein>
    <recommendedName>
        <fullName evidence="5">MYND-type domain-containing protein</fullName>
    </recommendedName>
</protein>